<dbReference type="InParanoid" id="A0A5F8GAB0"/>
<protein>
    <recommendedName>
        <fullName evidence="3">Beta-1,4-N-acetyl-galactosaminyltransferase 1</fullName>
    </recommendedName>
</protein>
<dbReference type="Proteomes" id="UP000002280">
    <property type="component" value="Unplaced"/>
</dbReference>
<dbReference type="FunCoup" id="A0A5F8GAB0">
    <property type="interactions" value="432"/>
</dbReference>
<organism evidence="1 2">
    <name type="scientific">Monodelphis domestica</name>
    <name type="common">Gray short-tailed opossum</name>
    <dbReference type="NCBI Taxonomy" id="13616"/>
    <lineage>
        <taxon>Eukaryota</taxon>
        <taxon>Metazoa</taxon>
        <taxon>Chordata</taxon>
        <taxon>Craniata</taxon>
        <taxon>Vertebrata</taxon>
        <taxon>Euteleostomi</taxon>
        <taxon>Mammalia</taxon>
        <taxon>Metatheria</taxon>
        <taxon>Didelphimorphia</taxon>
        <taxon>Didelphidae</taxon>
        <taxon>Monodelphis</taxon>
    </lineage>
</organism>
<dbReference type="AlphaFoldDB" id="A0A5F8GAB0"/>
<dbReference type="PANTHER" id="PTHR15046">
    <property type="entry name" value="GLYCO_TRANS_2-LIKE DOMAIN-CONTAINING PROTEIN"/>
    <property type="match status" value="1"/>
</dbReference>
<reference evidence="1" key="1">
    <citation type="journal article" date="2007" name="Nature">
        <title>Genome of the marsupial Monodelphis domestica reveals innovation in non-coding sequences.</title>
        <authorList>
            <person name="Mikkelsen T.S."/>
            <person name="Wakefield M.J."/>
            <person name="Aken B."/>
            <person name="Amemiya C.T."/>
            <person name="Chang J.L."/>
            <person name="Duke S."/>
            <person name="Garber M."/>
            <person name="Gentles A.J."/>
            <person name="Goodstadt L."/>
            <person name="Heger A."/>
            <person name="Jurka J."/>
            <person name="Kamal M."/>
            <person name="Mauceli E."/>
            <person name="Searle S.M."/>
            <person name="Sharpe T."/>
            <person name="Baker M.L."/>
            <person name="Batzer M.A."/>
            <person name="Benos P.V."/>
            <person name="Belov K."/>
            <person name="Clamp M."/>
            <person name="Cook A."/>
            <person name="Cuff J."/>
            <person name="Das R."/>
            <person name="Davidow L."/>
            <person name="Deakin J.E."/>
            <person name="Fazzari M.J."/>
            <person name="Glass J.L."/>
            <person name="Grabherr M."/>
            <person name="Greally J.M."/>
            <person name="Gu W."/>
            <person name="Hore T.A."/>
            <person name="Huttley G.A."/>
            <person name="Kleber M."/>
            <person name="Jirtle R.L."/>
            <person name="Koina E."/>
            <person name="Lee J.T."/>
            <person name="Mahony S."/>
            <person name="Marra M.A."/>
            <person name="Miller R.D."/>
            <person name="Nicholls R.D."/>
            <person name="Oda M."/>
            <person name="Papenfuss A.T."/>
            <person name="Parra Z.E."/>
            <person name="Pollock D.D."/>
            <person name="Ray D.A."/>
            <person name="Schein J.E."/>
            <person name="Speed T.P."/>
            <person name="Thompson K."/>
            <person name="VandeBerg J.L."/>
            <person name="Wade C.M."/>
            <person name="Walker J.A."/>
            <person name="Waters P.D."/>
            <person name="Webber C."/>
            <person name="Weidman J.R."/>
            <person name="Xie X."/>
            <person name="Zody M.C."/>
            <person name="Baldwin J."/>
            <person name="Abdouelleil A."/>
            <person name="Abdulkadir J."/>
            <person name="Abebe A."/>
            <person name="Abera B."/>
            <person name="Abreu J."/>
            <person name="Acer S.C."/>
            <person name="Aftuck L."/>
            <person name="Alexander A."/>
            <person name="An P."/>
            <person name="Anderson E."/>
            <person name="Anderson S."/>
            <person name="Arachi H."/>
            <person name="Azer M."/>
            <person name="Bachantsang P."/>
            <person name="Barry A."/>
            <person name="Bayul T."/>
            <person name="Berlin A."/>
            <person name="Bessette D."/>
            <person name="Bloom T."/>
            <person name="Bloom T."/>
            <person name="Boguslavskiy L."/>
            <person name="Bonnet C."/>
            <person name="Boukhgalter B."/>
            <person name="Bourzgui I."/>
            <person name="Brown A."/>
            <person name="Cahill P."/>
            <person name="Channer S."/>
            <person name="Cheshatsang Y."/>
            <person name="Chuda L."/>
            <person name="Citroen M."/>
            <person name="Collymore A."/>
            <person name="Cooke P."/>
            <person name="Costello M."/>
            <person name="D'Aco K."/>
            <person name="Daza R."/>
            <person name="De Haan G."/>
            <person name="DeGray S."/>
            <person name="DeMaso C."/>
            <person name="Dhargay N."/>
            <person name="Dooley K."/>
            <person name="Dooley E."/>
            <person name="Doricent M."/>
            <person name="Dorje P."/>
            <person name="Dorjee K."/>
            <person name="Dupes A."/>
            <person name="Elong R."/>
            <person name="Falk J."/>
            <person name="Farina A."/>
            <person name="Faro S."/>
            <person name="Ferguson D."/>
            <person name="Fisher S."/>
            <person name="Foley C.D."/>
            <person name="Franke A."/>
            <person name="Friedrich D."/>
            <person name="Gadbois L."/>
            <person name="Gearin G."/>
            <person name="Gearin C.R."/>
            <person name="Giannoukos G."/>
            <person name="Goode T."/>
            <person name="Graham J."/>
            <person name="Grandbois E."/>
            <person name="Grewal S."/>
            <person name="Gyaltsen K."/>
            <person name="Hafez N."/>
            <person name="Hagos B."/>
            <person name="Hall J."/>
            <person name="Henson C."/>
            <person name="Hollinger A."/>
            <person name="Honan T."/>
            <person name="Huard M.D."/>
            <person name="Hughes L."/>
            <person name="Hurhula B."/>
            <person name="Husby M.E."/>
            <person name="Kamat A."/>
            <person name="Kanga B."/>
            <person name="Kashin S."/>
            <person name="Khazanovich D."/>
            <person name="Kisner P."/>
            <person name="Lance K."/>
            <person name="Lara M."/>
            <person name="Lee W."/>
            <person name="Lennon N."/>
            <person name="Letendre F."/>
            <person name="LeVine R."/>
            <person name="Lipovsky A."/>
            <person name="Liu X."/>
            <person name="Liu J."/>
            <person name="Liu S."/>
            <person name="Lokyitsang T."/>
            <person name="Lokyitsang Y."/>
            <person name="Lubonja R."/>
            <person name="Lui A."/>
            <person name="MacDonald P."/>
            <person name="Magnisalis V."/>
            <person name="Maru K."/>
            <person name="Matthews C."/>
            <person name="McCusker W."/>
            <person name="McDonough S."/>
            <person name="Mehta T."/>
            <person name="Meldrim J."/>
            <person name="Meneus L."/>
            <person name="Mihai O."/>
            <person name="Mihalev A."/>
            <person name="Mihova T."/>
            <person name="Mittelman R."/>
            <person name="Mlenga V."/>
            <person name="Montmayeur A."/>
            <person name="Mulrain L."/>
            <person name="Navidi A."/>
            <person name="Naylor J."/>
            <person name="Negash T."/>
            <person name="Nguyen T."/>
            <person name="Nguyen N."/>
            <person name="Nicol R."/>
            <person name="Norbu C."/>
            <person name="Norbu N."/>
            <person name="Novod N."/>
            <person name="O'Neill B."/>
            <person name="Osman S."/>
            <person name="Markiewicz E."/>
            <person name="Oyono O.L."/>
            <person name="Patti C."/>
            <person name="Phunkhang P."/>
            <person name="Pierre F."/>
            <person name="Priest M."/>
            <person name="Raghuraman S."/>
            <person name="Rege F."/>
            <person name="Reyes R."/>
            <person name="Rise C."/>
            <person name="Rogov P."/>
            <person name="Ross K."/>
            <person name="Ryan E."/>
            <person name="Settipalli S."/>
            <person name="Shea T."/>
            <person name="Sherpa N."/>
            <person name="Shi L."/>
            <person name="Shih D."/>
            <person name="Sparrow T."/>
            <person name="Spaulding J."/>
            <person name="Stalker J."/>
            <person name="Stange-Thomann N."/>
            <person name="Stavropoulos S."/>
            <person name="Stone C."/>
            <person name="Strader C."/>
            <person name="Tesfaye S."/>
            <person name="Thomson T."/>
            <person name="Thoulutsang Y."/>
            <person name="Thoulutsang D."/>
            <person name="Topham K."/>
            <person name="Topping I."/>
            <person name="Tsamla T."/>
            <person name="Vassiliev H."/>
            <person name="Vo A."/>
            <person name="Wangchuk T."/>
            <person name="Wangdi T."/>
            <person name="Weiand M."/>
            <person name="Wilkinson J."/>
            <person name="Wilson A."/>
            <person name="Yadav S."/>
            <person name="Young G."/>
            <person name="Yu Q."/>
            <person name="Zembek L."/>
            <person name="Zhong D."/>
            <person name="Zimmer A."/>
            <person name="Zwirko Z."/>
            <person name="Jaffe D.B."/>
            <person name="Alvarez P."/>
            <person name="Brockman W."/>
            <person name="Butler J."/>
            <person name="Chin C."/>
            <person name="Gnerre S."/>
            <person name="MacCallum I."/>
            <person name="Graves J.A."/>
            <person name="Ponting C.P."/>
            <person name="Breen M."/>
            <person name="Samollow P.B."/>
            <person name="Lander E.S."/>
            <person name="Lindblad-Toh K."/>
        </authorList>
    </citation>
    <scope>NUCLEOTIDE SEQUENCE [LARGE SCALE GENOMIC DNA]</scope>
</reference>
<dbReference type="Bgee" id="ENSMODG00000021345">
    <property type="expression patterns" value="Expressed in cerebellum and 18 other cell types or tissues"/>
</dbReference>
<reference evidence="1" key="2">
    <citation type="submission" date="2025-08" db="UniProtKB">
        <authorList>
            <consortium name="Ensembl"/>
        </authorList>
    </citation>
    <scope>IDENTIFICATION</scope>
</reference>
<evidence type="ECO:0000313" key="2">
    <source>
        <dbReference type="Proteomes" id="UP000002280"/>
    </source>
</evidence>
<dbReference type="PANTHER" id="PTHR15046:SF1">
    <property type="entry name" value="BETA-1,4 N-ACETYLGALACTOSAMINYLTRANSFERASE 1"/>
    <property type="match status" value="1"/>
</dbReference>
<proteinExistence type="predicted"/>
<evidence type="ECO:0008006" key="3">
    <source>
        <dbReference type="Google" id="ProtNLM"/>
    </source>
</evidence>
<dbReference type="STRING" id="13616.ENSMODP00000044397"/>
<name>A0A5F8GAB0_MONDO</name>
<reference evidence="1" key="3">
    <citation type="submission" date="2025-09" db="UniProtKB">
        <authorList>
            <consortium name="Ensembl"/>
        </authorList>
    </citation>
    <scope>IDENTIFICATION</scope>
</reference>
<dbReference type="GeneTree" id="ENSGT00390000006679"/>
<dbReference type="OMA" id="PEKKYAH"/>
<keyword evidence="2" id="KW-1185">Reference proteome</keyword>
<evidence type="ECO:0000313" key="1">
    <source>
        <dbReference type="Ensembl" id="ENSMODP00000044397.1"/>
    </source>
</evidence>
<accession>A0A5F8GAB0</accession>
<dbReference type="Ensembl" id="ENSMODT00000081510.1">
    <property type="protein sequence ID" value="ENSMODP00000044397.1"/>
    <property type="gene ID" value="ENSMODG00000021345.4"/>
</dbReference>
<sequence length="303" mass="33840">MKLGRRSTCSFLLLLLSVALGLLYFHNWNTQYQELPLLWSPLLSEPKYPNLTPEPRYAHIPFRLKEQVVGLLAQNNCSCVASKGKGFGFSLPFQRQVHAFNFTSAFGPEELLAATIARDQEYQAFQARVQSPADQILIAPANCPLQYPLQGVVVQPLKTILVPGLSLQASEQEVYQVNLSASLGTWDVAGEVEGVALRGEGQPELTLSSPELDRLNRQLQLVTYSSQSYELDTADTAKYNISALVTIATKTFLRYDRLRKLIASIRRFYPTITVIIADDSEQPEPVNGPHIEHYLMPFGKVSN</sequence>